<evidence type="ECO:0000313" key="1">
    <source>
        <dbReference type="EMBL" id="CAE0369089.1"/>
    </source>
</evidence>
<organism evidence="1">
    <name type="scientific">Aureoumbra lagunensis</name>
    <dbReference type="NCBI Taxonomy" id="44058"/>
    <lineage>
        <taxon>Eukaryota</taxon>
        <taxon>Sar</taxon>
        <taxon>Stramenopiles</taxon>
        <taxon>Ochrophyta</taxon>
        <taxon>Pelagophyceae</taxon>
        <taxon>Pelagomonadales</taxon>
        <taxon>Aureoumbra</taxon>
    </lineage>
</organism>
<proteinExistence type="predicted"/>
<gene>
    <name evidence="1" type="ORF">ALAG00032_LOCUS9852</name>
</gene>
<accession>A0A7S3JYD8</accession>
<protein>
    <submittedName>
        <fullName evidence="1">Uncharacterized protein</fullName>
    </submittedName>
</protein>
<name>A0A7S3JYD8_9STRA</name>
<sequence>MCTRKEFKRALSTALKLAAERRAAISVISVLDAKLLILNRASLDHQLPSWVTKHQDHYDIVASMTRPVLNEEKNSLLPHPVIVDTEKQDGTKYKVNSIQAAQASPTCKENMRPRVKEFLQGEFQGERDENTQAWIQAMLETGIDDNTICLVLRNRFSSQTIDIKPEPKSPPTINKVEIESTSQPINAYPPDANNRKRQKSCILERIPSETASSVL</sequence>
<dbReference type="EMBL" id="HBIJ01014692">
    <property type="protein sequence ID" value="CAE0369089.1"/>
    <property type="molecule type" value="Transcribed_RNA"/>
</dbReference>
<reference evidence="1" key="1">
    <citation type="submission" date="2021-01" db="EMBL/GenBank/DDBJ databases">
        <authorList>
            <person name="Corre E."/>
            <person name="Pelletier E."/>
            <person name="Niang G."/>
            <person name="Scheremetjew M."/>
            <person name="Finn R."/>
            <person name="Kale V."/>
            <person name="Holt S."/>
            <person name="Cochrane G."/>
            <person name="Meng A."/>
            <person name="Brown T."/>
            <person name="Cohen L."/>
        </authorList>
    </citation>
    <scope>NUCLEOTIDE SEQUENCE</scope>
    <source>
        <strain evidence="1">CCMP1510</strain>
    </source>
</reference>
<dbReference type="AlphaFoldDB" id="A0A7S3JYD8"/>